<reference evidence="3" key="1">
    <citation type="journal article" date="2020" name="bioRxiv">
        <title>A rank-normalized archaeal taxonomy based on genome phylogeny resolves widespread incomplete and uneven classifications.</title>
        <authorList>
            <person name="Rinke C."/>
            <person name="Chuvochina M."/>
            <person name="Mussig A.J."/>
            <person name="Chaumeil P.-A."/>
            <person name="Waite D.W."/>
            <person name="Whitman W.B."/>
            <person name="Parks D.H."/>
            <person name="Hugenholtz P."/>
        </authorList>
    </citation>
    <scope>NUCLEOTIDE SEQUENCE [LARGE SCALE GENOMIC DNA]</scope>
</reference>
<evidence type="ECO:0000313" key="1">
    <source>
        <dbReference type="EMBL" id="HIH15891.1"/>
    </source>
</evidence>
<dbReference type="Gene3D" id="2.30.30.110">
    <property type="match status" value="1"/>
</dbReference>
<dbReference type="AlphaFoldDB" id="A0A7J4JDQ7"/>
<reference evidence="2" key="3">
    <citation type="submission" date="2021-05" db="EMBL/GenBank/DDBJ databases">
        <title>Protein family content uncovers lineage relationships and bacterial pathway maintenance mechanisms in DPANN archaea.</title>
        <authorList>
            <person name="Castelle C.J."/>
            <person name="Meheust R."/>
            <person name="Jaffe A.L."/>
            <person name="Seitz K."/>
            <person name="Gong X."/>
            <person name="Baker B.J."/>
            <person name="Banfield J.F."/>
        </authorList>
    </citation>
    <scope>NUCLEOTIDE SEQUENCE</scope>
    <source>
        <strain evidence="2">RIFCSPLOWO2_01_FULL_58_19</strain>
    </source>
</reference>
<dbReference type="GO" id="GO:0006402">
    <property type="term" value="P:mRNA catabolic process"/>
    <property type="evidence" value="ECO:0007669"/>
    <property type="project" value="TreeGrafter"/>
</dbReference>
<dbReference type="EMBL" id="JAGVWE010000007">
    <property type="protein sequence ID" value="MBS3063794.1"/>
    <property type="molecule type" value="Genomic_DNA"/>
</dbReference>
<dbReference type="GO" id="GO:0003677">
    <property type="term" value="F:DNA binding"/>
    <property type="evidence" value="ECO:0007669"/>
    <property type="project" value="InterPro"/>
</dbReference>
<proteinExistence type="predicted"/>
<name>A0A7J4JDQ7_9ARCH</name>
<organism evidence="1 3">
    <name type="scientific">Candidatus Iainarchaeum sp</name>
    <dbReference type="NCBI Taxonomy" id="3101447"/>
    <lineage>
        <taxon>Archaea</taxon>
        <taxon>Candidatus Iainarchaeota</taxon>
        <taxon>Candidatus Iainarchaeia</taxon>
        <taxon>Candidatus Iainarchaeales</taxon>
        <taxon>Candidatus Iainarchaeaceae</taxon>
        <taxon>Candidatus Iainarchaeum</taxon>
    </lineage>
</organism>
<dbReference type="Proteomes" id="UP000678237">
    <property type="component" value="Unassembled WGS sequence"/>
</dbReference>
<dbReference type="GO" id="GO:0016075">
    <property type="term" value="P:rRNA catabolic process"/>
    <property type="evidence" value="ECO:0007669"/>
    <property type="project" value="TreeGrafter"/>
</dbReference>
<dbReference type="InterPro" id="IPR011067">
    <property type="entry name" value="Plasmid_toxin/cell-grow_inhib"/>
</dbReference>
<dbReference type="Proteomes" id="UP000564964">
    <property type="component" value="Unassembled WGS sequence"/>
</dbReference>
<reference evidence="2" key="2">
    <citation type="submission" date="2021-03" db="EMBL/GenBank/DDBJ databases">
        <authorList>
            <person name="Jaffe A."/>
        </authorList>
    </citation>
    <scope>NUCLEOTIDE SEQUENCE</scope>
    <source>
        <strain evidence="2">RIFCSPLOWO2_01_FULL_58_19</strain>
    </source>
</reference>
<dbReference type="GO" id="GO:0004521">
    <property type="term" value="F:RNA endonuclease activity"/>
    <property type="evidence" value="ECO:0007669"/>
    <property type="project" value="TreeGrafter"/>
</dbReference>
<evidence type="ECO:0000313" key="2">
    <source>
        <dbReference type="EMBL" id="MBS3063794.1"/>
    </source>
</evidence>
<evidence type="ECO:0000313" key="3">
    <source>
        <dbReference type="Proteomes" id="UP000564964"/>
    </source>
</evidence>
<comment type="caution">
    <text evidence="1">The sequence shown here is derived from an EMBL/GenBank/DDBJ whole genome shotgun (WGS) entry which is preliminary data.</text>
</comment>
<protein>
    <submittedName>
        <fullName evidence="1">Type II toxin-antitoxin system PemK/MazF family toxin</fullName>
    </submittedName>
</protein>
<dbReference type="PANTHER" id="PTHR33988:SF3">
    <property type="entry name" value="ENDORIBONUCLEASE TOXIN CHPB-RELATED"/>
    <property type="match status" value="1"/>
</dbReference>
<dbReference type="InterPro" id="IPR003477">
    <property type="entry name" value="PemK-like"/>
</dbReference>
<dbReference type="PANTHER" id="PTHR33988">
    <property type="entry name" value="ENDORIBONUCLEASE MAZF-RELATED"/>
    <property type="match status" value="1"/>
</dbReference>
<dbReference type="Pfam" id="PF02452">
    <property type="entry name" value="PemK_toxin"/>
    <property type="match status" value="1"/>
</dbReference>
<dbReference type="EMBL" id="DUGH01000015">
    <property type="protein sequence ID" value="HIH15891.1"/>
    <property type="molecule type" value="Genomic_DNA"/>
</dbReference>
<accession>A0A7J4JDQ7</accession>
<sequence>MKQGDVVLVRYPYTNLVDYKIRPAVIVSNETFNKAHSSFLACPITSKPTLPEYCLELTPENFHGKLETRSFVRTDSMAAVEKELCLKEIGFVEPAFLKALVEKIAKNF</sequence>
<gene>
    <name evidence="1" type="ORF">HA252_00615</name>
    <name evidence="2" type="ORF">J4203_08100</name>
</gene>
<dbReference type="SUPFAM" id="SSF50118">
    <property type="entry name" value="Cell growth inhibitor/plasmid maintenance toxic component"/>
    <property type="match status" value="1"/>
</dbReference>